<dbReference type="EMBL" id="JBJQND010000007">
    <property type="protein sequence ID" value="KAL3871437.1"/>
    <property type="molecule type" value="Genomic_DNA"/>
</dbReference>
<evidence type="ECO:0000313" key="1">
    <source>
        <dbReference type="EMBL" id="KAL3871414.1"/>
    </source>
</evidence>
<proteinExistence type="predicted"/>
<dbReference type="EMBL" id="JBJQND010000007">
    <property type="protein sequence ID" value="KAL3871414.1"/>
    <property type="molecule type" value="Genomic_DNA"/>
</dbReference>
<name>A0ABD3WBX8_SINWO</name>
<gene>
    <name evidence="1" type="ORF">ACJMK2_039414</name>
    <name evidence="2" type="ORF">ACJMK2_039434</name>
</gene>
<protein>
    <submittedName>
        <fullName evidence="1">Uncharacterized protein</fullName>
    </submittedName>
</protein>
<sequence>MTSTRVIEETIIIISASKIVLKQNISNEEHLKMQSKCKEGKGSEGTEQEFATVEYNHPKFYLGIILDENTLYFVKNQQQKCREIYI</sequence>
<evidence type="ECO:0000313" key="2">
    <source>
        <dbReference type="EMBL" id="KAL3871437.1"/>
    </source>
</evidence>
<dbReference type="Proteomes" id="UP001634394">
    <property type="component" value="Unassembled WGS sequence"/>
</dbReference>
<evidence type="ECO:0000313" key="3">
    <source>
        <dbReference type="Proteomes" id="UP001634394"/>
    </source>
</evidence>
<dbReference type="AlphaFoldDB" id="A0ABD3WBX8"/>
<keyword evidence="3" id="KW-1185">Reference proteome</keyword>
<organism evidence="1 3">
    <name type="scientific">Sinanodonta woodiana</name>
    <name type="common">Chinese pond mussel</name>
    <name type="synonym">Anodonta woodiana</name>
    <dbReference type="NCBI Taxonomy" id="1069815"/>
    <lineage>
        <taxon>Eukaryota</taxon>
        <taxon>Metazoa</taxon>
        <taxon>Spiralia</taxon>
        <taxon>Lophotrochozoa</taxon>
        <taxon>Mollusca</taxon>
        <taxon>Bivalvia</taxon>
        <taxon>Autobranchia</taxon>
        <taxon>Heteroconchia</taxon>
        <taxon>Palaeoheterodonta</taxon>
        <taxon>Unionida</taxon>
        <taxon>Unionoidea</taxon>
        <taxon>Unionidae</taxon>
        <taxon>Unioninae</taxon>
        <taxon>Sinanodonta</taxon>
    </lineage>
</organism>
<comment type="caution">
    <text evidence="1">The sequence shown here is derived from an EMBL/GenBank/DDBJ whole genome shotgun (WGS) entry which is preliminary data.</text>
</comment>
<accession>A0ABD3WBX8</accession>
<reference evidence="1 3" key="1">
    <citation type="submission" date="2024-11" db="EMBL/GenBank/DDBJ databases">
        <title>Chromosome-level genome assembly of the freshwater bivalve Anodonta woodiana.</title>
        <authorList>
            <person name="Chen X."/>
        </authorList>
    </citation>
    <scope>NUCLEOTIDE SEQUENCE [LARGE SCALE GENOMIC DNA]</scope>
    <source>
        <strain evidence="1">MN2024</strain>
        <tissue evidence="1">Gills</tissue>
    </source>
</reference>